<dbReference type="Proteomes" id="UP000255316">
    <property type="component" value="Unassembled WGS sequence"/>
</dbReference>
<dbReference type="Proteomes" id="UP000054854">
    <property type="component" value="Unassembled WGS sequence"/>
</dbReference>
<name>A0A378IIH2_9GAMM</name>
<keyword evidence="3" id="KW-1185">Reference proteome</keyword>
<reference evidence="1 3" key="1">
    <citation type="submission" date="2015-11" db="EMBL/GenBank/DDBJ databases">
        <title>Genomic analysis of 38 Legionella species identifies large and diverse effector repertoires.</title>
        <authorList>
            <person name="Burstein D."/>
            <person name="Amaro F."/>
            <person name="Zusman T."/>
            <person name="Lifshitz Z."/>
            <person name="Cohen O."/>
            <person name="Gilbert J.A."/>
            <person name="Pupko T."/>
            <person name="Shuman H.A."/>
            <person name="Segal G."/>
        </authorList>
    </citation>
    <scope>NUCLEOTIDE SEQUENCE [LARGE SCALE GENOMIC DNA]</scope>
    <source>
        <strain evidence="1 3">CDC#72-OH-14</strain>
    </source>
</reference>
<evidence type="ECO:0000313" key="4">
    <source>
        <dbReference type="Proteomes" id="UP000255316"/>
    </source>
</evidence>
<dbReference type="RefSeq" id="WP_058466109.1">
    <property type="nucleotide sequence ID" value="NZ_CAAAHQ010000002.1"/>
</dbReference>
<evidence type="ECO:0000313" key="1">
    <source>
        <dbReference type="EMBL" id="KTC81930.1"/>
    </source>
</evidence>
<sequence>MNITLTEIQGEFDTYGYDPKLQAKVLARVEKYVTDFEAATVWKPTQDETERLLEVHHYFRDHIKKATIDSTHEDSRYTPR</sequence>
<gene>
    <name evidence="1" type="ORF">Lcin_3000</name>
    <name evidence="2" type="ORF">NCTC12438_01314</name>
</gene>
<protein>
    <submittedName>
        <fullName evidence="2">Uncharacterized protein</fullName>
    </submittedName>
</protein>
<dbReference type="EMBL" id="LNXX01000047">
    <property type="protein sequence ID" value="KTC81930.1"/>
    <property type="molecule type" value="Genomic_DNA"/>
</dbReference>
<evidence type="ECO:0000313" key="2">
    <source>
        <dbReference type="EMBL" id="STX34710.1"/>
    </source>
</evidence>
<reference evidence="2 4" key="2">
    <citation type="submission" date="2018-06" db="EMBL/GenBank/DDBJ databases">
        <authorList>
            <consortium name="Pathogen Informatics"/>
            <person name="Doyle S."/>
        </authorList>
    </citation>
    <scope>NUCLEOTIDE SEQUENCE [LARGE SCALE GENOMIC DNA]</scope>
    <source>
        <strain evidence="2 4">NCTC12438</strain>
    </source>
</reference>
<dbReference type="OrthoDB" id="5654070at2"/>
<proteinExistence type="predicted"/>
<dbReference type="EMBL" id="UGNX01000001">
    <property type="protein sequence ID" value="STX34710.1"/>
    <property type="molecule type" value="Genomic_DNA"/>
</dbReference>
<dbReference type="AlphaFoldDB" id="A0A378IIH2"/>
<evidence type="ECO:0000313" key="3">
    <source>
        <dbReference type="Proteomes" id="UP000054854"/>
    </source>
</evidence>
<organism evidence="2 4">
    <name type="scientific">Legionella cincinnatiensis</name>
    <dbReference type="NCBI Taxonomy" id="28085"/>
    <lineage>
        <taxon>Bacteria</taxon>
        <taxon>Pseudomonadati</taxon>
        <taxon>Pseudomonadota</taxon>
        <taxon>Gammaproteobacteria</taxon>
        <taxon>Legionellales</taxon>
        <taxon>Legionellaceae</taxon>
        <taxon>Legionella</taxon>
    </lineage>
</organism>
<accession>A0A378IIH2</accession>